<feature type="region of interest" description="Disordered" evidence="15">
    <location>
        <begin position="168"/>
        <end position="213"/>
    </location>
</feature>
<dbReference type="CDD" id="cd15850">
    <property type="entry name" value="SNARE_syntaxin18"/>
    <property type="match status" value="1"/>
</dbReference>
<dbReference type="InterPro" id="IPR000727">
    <property type="entry name" value="T_SNARE_dom"/>
</dbReference>
<dbReference type="PANTHER" id="PTHR15959">
    <property type="entry name" value="SYNTAXIN-18"/>
    <property type="match status" value="1"/>
</dbReference>
<sequence length="325" mass="37736">MDVTALFKACVKTLRTRNKALGFDDKDKSSMVFSRGNKVKSDFAIKAREVTGTITRMRDFLLEHRKDYITMNYILHGSPSMTDSERDKIDSDAQAFMQMCVEVIKTLRQEVKKTISAQLKEHQEAVVSLIDQYLKAVCKIYSGQKAIRVKQAVDRQKMLRLESDFRKQKLKESEDEKRPELKTIEETNDINLEKESLQNSSYSPSDFSTDLSPDVDFSPEELQMFEEENQRLYEDMNTLVDEVREIEGKVVEIGRLQEILSEKVLQQDQDINRIADTVMGTTENIKEGNEELREAMKKNAGFRVYILFFLIVLSFSLLFLDWYSP</sequence>
<evidence type="ECO:0000259" key="17">
    <source>
        <dbReference type="PROSITE" id="PS50192"/>
    </source>
</evidence>
<dbReference type="EMBL" id="JABXBU010002227">
    <property type="protein sequence ID" value="KAF8773752.1"/>
    <property type="molecule type" value="Genomic_DNA"/>
</dbReference>
<dbReference type="OrthoDB" id="342981at2759"/>
<evidence type="ECO:0000256" key="7">
    <source>
        <dbReference type="ARBA" id="ARBA00022824"/>
    </source>
</evidence>
<dbReference type="Pfam" id="PF10496">
    <property type="entry name" value="Syntaxin-18_N"/>
    <property type="match status" value="1"/>
</dbReference>
<dbReference type="GO" id="GO:0006890">
    <property type="term" value="P:retrograde vesicle-mediated transport, Golgi to endoplasmic reticulum"/>
    <property type="evidence" value="ECO:0007669"/>
    <property type="project" value="TreeGrafter"/>
</dbReference>
<comment type="subcellular location">
    <subcellularLocation>
        <location evidence="13">Endomembrane system</location>
        <topology evidence="13">Single-pass type IV membrane protein</topology>
    </subcellularLocation>
    <subcellularLocation>
        <location evidence="2">Endoplasmic reticulum membrane</location>
        <topology evidence="2">Single-pass membrane protein</topology>
    </subcellularLocation>
</comment>
<evidence type="ECO:0000256" key="14">
    <source>
        <dbReference type="SAM" id="Coils"/>
    </source>
</evidence>
<accession>A0A8T0EIM3</accession>
<dbReference type="PROSITE" id="PS50192">
    <property type="entry name" value="T_SNARE"/>
    <property type="match status" value="1"/>
</dbReference>
<evidence type="ECO:0000256" key="8">
    <source>
        <dbReference type="ARBA" id="ARBA00022892"/>
    </source>
</evidence>
<evidence type="ECO:0000256" key="4">
    <source>
        <dbReference type="ARBA" id="ARBA00019409"/>
    </source>
</evidence>
<evidence type="ECO:0000313" key="19">
    <source>
        <dbReference type="Proteomes" id="UP000807504"/>
    </source>
</evidence>
<dbReference type="PANTHER" id="PTHR15959:SF0">
    <property type="entry name" value="SYNTAXIN-18"/>
    <property type="match status" value="1"/>
</dbReference>
<dbReference type="Proteomes" id="UP000807504">
    <property type="component" value="Unassembled WGS sequence"/>
</dbReference>
<evidence type="ECO:0000256" key="15">
    <source>
        <dbReference type="SAM" id="MobiDB-lite"/>
    </source>
</evidence>
<dbReference type="InterPro" id="IPR019529">
    <property type="entry name" value="Syntaxin-18_N"/>
</dbReference>
<feature type="domain" description="T-SNARE coiled-coil homology" evidence="17">
    <location>
        <begin position="241"/>
        <end position="295"/>
    </location>
</feature>
<keyword evidence="11 14" id="KW-0175">Coiled coil</keyword>
<feature type="transmembrane region" description="Helical" evidence="16">
    <location>
        <begin position="302"/>
        <end position="323"/>
    </location>
</feature>
<feature type="compositionally biased region" description="Basic and acidic residues" evidence="15">
    <location>
        <begin position="168"/>
        <end position="196"/>
    </location>
</feature>
<comment type="caution">
    <text evidence="18">The sequence shown here is derived from an EMBL/GenBank/DDBJ whole genome shotgun (WGS) entry which is preliminary data.</text>
</comment>
<evidence type="ECO:0000256" key="6">
    <source>
        <dbReference type="ARBA" id="ARBA00022692"/>
    </source>
</evidence>
<name>A0A8T0EIM3_ARGBR</name>
<evidence type="ECO:0000256" key="1">
    <source>
        <dbReference type="ARBA" id="ARBA00003746"/>
    </source>
</evidence>
<dbReference type="SUPFAM" id="SSF58038">
    <property type="entry name" value="SNARE fusion complex"/>
    <property type="match status" value="1"/>
</dbReference>
<keyword evidence="8" id="KW-0931">ER-Golgi transport</keyword>
<dbReference type="FunFam" id="1.20.5.110:FF:000015">
    <property type="entry name" value="Syntaxin-18, putative"/>
    <property type="match status" value="1"/>
</dbReference>
<keyword evidence="19" id="KW-1185">Reference proteome</keyword>
<comment type="function">
    <text evidence="1">Syntaxin that may be involved in targeting and fusion of Golgi-derived retrograde transport vesicles with the ER.</text>
</comment>
<keyword evidence="6 16" id="KW-0812">Transmembrane</keyword>
<evidence type="ECO:0000256" key="13">
    <source>
        <dbReference type="ARBA" id="ARBA00046280"/>
    </source>
</evidence>
<keyword evidence="7" id="KW-0256">Endoplasmic reticulum</keyword>
<dbReference type="GO" id="GO:0005789">
    <property type="term" value="C:endoplasmic reticulum membrane"/>
    <property type="evidence" value="ECO:0007669"/>
    <property type="project" value="UniProtKB-SubCell"/>
</dbReference>
<evidence type="ECO:0000256" key="12">
    <source>
        <dbReference type="ARBA" id="ARBA00023136"/>
    </source>
</evidence>
<comment type="similarity">
    <text evidence="3">Belongs to the syntaxin family.</text>
</comment>
<organism evidence="18 19">
    <name type="scientific">Argiope bruennichi</name>
    <name type="common">Wasp spider</name>
    <name type="synonym">Aranea bruennichi</name>
    <dbReference type="NCBI Taxonomy" id="94029"/>
    <lineage>
        <taxon>Eukaryota</taxon>
        <taxon>Metazoa</taxon>
        <taxon>Ecdysozoa</taxon>
        <taxon>Arthropoda</taxon>
        <taxon>Chelicerata</taxon>
        <taxon>Arachnida</taxon>
        <taxon>Araneae</taxon>
        <taxon>Araneomorphae</taxon>
        <taxon>Entelegynae</taxon>
        <taxon>Araneoidea</taxon>
        <taxon>Araneidae</taxon>
        <taxon>Argiope</taxon>
    </lineage>
</organism>
<evidence type="ECO:0000256" key="9">
    <source>
        <dbReference type="ARBA" id="ARBA00022927"/>
    </source>
</evidence>
<evidence type="ECO:0000256" key="10">
    <source>
        <dbReference type="ARBA" id="ARBA00022989"/>
    </source>
</evidence>
<reference evidence="18" key="2">
    <citation type="submission" date="2020-06" db="EMBL/GenBank/DDBJ databases">
        <authorList>
            <person name="Sheffer M."/>
        </authorList>
    </citation>
    <scope>NUCLEOTIDE SEQUENCE</scope>
</reference>
<proteinExistence type="inferred from homology"/>
<dbReference type="Gene3D" id="1.20.5.110">
    <property type="match status" value="1"/>
</dbReference>
<evidence type="ECO:0000256" key="3">
    <source>
        <dbReference type="ARBA" id="ARBA00009063"/>
    </source>
</evidence>
<evidence type="ECO:0000256" key="5">
    <source>
        <dbReference type="ARBA" id="ARBA00022448"/>
    </source>
</evidence>
<evidence type="ECO:0000256" key="2">
    <source>
        <dbReference type="ARBA" id="ARBA00004389"/>
    </source>
</evidence>
<keyword evidence="5" id="KW-0813">Transport</keyword>
<evidence type="ECO:0000313" key="18">
    <source>
        <dbReference type="EMBL" id="KAF8773752.1"/>
    </source>
</evidence>
<keyword evidence="12 16" id="KW-0472">Membrane</keyword>
<feature type="compositionally biased region" description="Polar residues" evidence="15">
    <location>
        <begin position="197"/>
        <end position="211"/>
    </location>
</feature>
<protein>
    <recommendedName>
        <fullName evidence="4">Syntaxin-18</fullName>
    </recommendedName>
</protein>
<dbReference type="OMA" id="FVFQCRE"/>
<keyword evidence="10 16" id="KW-1133">Transmembrane helix</keyword>
<feature type="coiled-coil region" evidence="14">
    <location>
        <begin position="222"/>
        <end position="249"/>
    </location>
</feature>
<dbReference type="GO" id="GO:0015031">
    <property type="term" value="P:protein transport"/>
    <property type="evidence" value="ECO:0007669"/>
    <property type="project" value="UniProtKB-KW"/>
</dbReference>
<evidence type="ECO:0000256" key="16">
    <source>
        <dbReference type="SAM" id="Phobius"/>
    </source>
</evidence>
<gene>
    <name evidence="18" type="ORF">HNY73_016384</name>
</gene>
<dbReference type="AlphaFoldDB" id="A0A8T0EIM3"/>
<keyword evidence="9" id="KW-0653">Protein transport</keyword>
<evidence type="ECO:0000256" key="11">
    <source>
        <dbReference type="ARBA" id="ARBA00023054"/>
    </source>
</evidence>
<dbReference type="GO" id="GO:0031201">
    <property type="term" value="C:SNARE complex"/>
    <property type="evidence" value="ECO:0007669"/>
    <property type="project" value="TreeGrafter"/>
</dbReference>
<reference evidence="18" key="1">
    <citation type="journal article" date="2020" name="bioRxiv">
        <title>Chromosome-level reference genome of the European wasp spider Argiope bruennichi: a resource for studies on range expansion and evolutionary adaptation.</title>
        <authorList>
            <person name="Sheffer M.M."/>
            <person name="Hoppe A."/>
            <person name="Krehenwinkel H."/>
            <person name="Uhl G."/>
            <person name="Kuss A.W."/>
            <person name="Jensen L."/>
            <person name="Jensen C."/>
            <person name="Gillespie R.G."/>
            <person name="Hoff K.J."/>
            <person name="Prost S."/>
        </authorList>
    </citation>
    <scope>NUCLEOTIDE SEQUENCE</scope>
</reference>